<dbReference type="PROSITE" id="PS51384">
    <property type="entry name" value="FAD_FR"/>
    <property type="match status" value="1"/>
</dbReference>
<comment type="catalytic activity">
    <reaction evidence="14">
        <text>2 nitric oxide + NADPH + 2 O2 = 2 nitrate + NADP(+) + H(+)</text>
        <dbReference type="Rhea" id="RHEA:19465"/>
        <dbReference type="ChEBI" id="CHEBI:15378"/>
        <dbReference type="ChEBI" id="CHEBI:15379"/>
        <dbReference type="ChEBI" id="CHEBI:16480"/>
        <dbReference type="ChEBI" id="CHEBI:17632"/>
        <dbReference type="ChEBI" id="CHEBI:57783"/>
        <dbReference type="ChEBI" id="CHEBI:58349"/>
        <dbReference type="EC" id="1.14.12.17"/>
    </reaction>
</comment>
<dbReference type="Gene3D" id="2.40.30.10">
    <property type="entry name" value="Translation factors"/>
    <property type="match status" value="1"/>
</dbReference>
<dbReference type="EC" id="1.14.12.17" evidence="4"/>
<evidence type="ECO:0000256" key="7">
    <source>
        <dbReference type="ARBA" id="ARBA00022723"/>
    </source>
</evidence>
<evidence type="ECO:0000256" key="13">
    <source>
        <dbReference type="ARBA" id="ARBA00048649"/>
    </source>
</evidence>
<evidence type="ECO:0000256" key="14">
    <source>
        <dbReference type="ARBA" id="ARBA00049433"/>
    </source>
</evidence>
<comment type="similarity">
    <text evidence="3">In the C-terminal section; belongs to the flavoprotein pyridine nucleotide cytochrome reductase family.</text>
</comment>
<keyword evidence="9" id="KW-0521">NADP</keyword>
<dbReference type="InterPro" id="IPR036010">
    <property type="entry name" value="2Fe-2S_ferredoxin-like_sf"/>
</dbReference>
<comment type="caution">
    <text evidence="18">The sequence shown here is derived from an EMBL/GenBank/DDBJ whole genome shotgun (WGS) entry which is preliminary data.</text>
</comment>
<evidence type="ECO:0000256" key="6">
    <source>
        <dbReference type="ARBA" id="ARBA00022630"/>
    </source>
</evidence>
<dbReference type="AlphaFoldDB" id="A0A3S3AKW6"/>
<dbReference type="PROSITE" id="PS51085">
    <property type="entry name" value="2FE2S_FER_2"/>
    <property type="match status" value="1"/>
</dbReference>
<dbReference type="PANTHER" id="PTHR30212">
    <property type="entry name" value="PROTEIN YIIM"/>
    <property type="match status" value="1"/>
</dbReference>
<evidence type="ECO:0000259" key="15">
    <source>
        <dbReference type="PROSITE" id="PS51085"/>
    </source>
</evidence>
<dbReference type="InterPro" id="IPR017927">
    <property type="entry name" value="FAD-bd_FR_type"/>
</dbReference>
<dbReference type="InterPro" id="IPR017938">
    <property type="entry name" value="Riboflavin_synthase-like_b-brl"/>
</dbReference>
<dbReference type="OrthoDB" id="9801223at2"/>
<dbReference type="EMBL" id="RKLP01000002">
    <property type="protein sequence ID" value="RVW10746.1"/>
    <property type="molecule type" value="Genomic_DNA"/>
</dbReference>
<dbReference type="InterPro" id="IPR011037">
    <property type="entry name" value="Pyrv_Knase-like_insert_dom_sf"/>
</dbReference>
<keyword evidence="12" id="KW-0520">NAD</keyword>
<feature type="domain" description="FAD-binding FR-type" evidence="17">
    <location>
        <begin position="242"/>
        <end position="347"/>
    </location>
</feature>
<gene>
    <name evidence="18" type="ORF">EGT67_06275</name>
</gene>
<dbReference type="InterPro" id="IPR001433">
    <property type="entry name" value="OxRdtase_FAD/NAD-bd"/>
</dbReference>
<proteinExistence type="inferred from homology"/>
<keyword evidence="19" id="KW-1185">Reference proteome</keyword>
<dbReference type="InterPro" id="IPR012675">
    <property type="entry name" value="Beta-grasp_dom_sf"/>
</dbReference>
<evidence type="ECO:0000256" key="4">
    <source>
        <dbReference type="ARBA" id="ARBA00012229"/>
    </source>
</evidence>
<evidence type="ECO:0000256" key="12">
    <source>
        <dbReference type="ARBA" id="ARBA00023027"/>
    </source>
</evidence>
<sequence length="593" mass="63202">MTRSAAGRLVSINVGLPKDVPWRGQTVHTGIWKSPVSGPVTARRLNLDGDGQGDPAGHGGEMRAVMVYQLDSYRHWAREFGRDDFVHGQFGENFTVEGLPDDEVCIGDRYRIGGAVFEVTQPRVTCYRVGLRMDEPRMAALLVSHRRPGFYLRVLEEGAVEAGQEIAKVSGGPESLTVVEADQLLYSANHPRDQLERALRIDALSPGWQASFRSLLEGADSPVVGGNVGLSPAAAGPPPAWSGFRPLRVTGIRQESATIFSVLLADPDGAALPAALPGQYLTVKLEPEGAGPSLVRSYSLSGGPGAPTYRISIKVDPHGAAGNRLHDTLSVGDRLNSAAPRGTFFLSSNRAPVLLVSAGIGVTPVLAMLRSLADENSAREVWWLHGARNTTEHAFADEVREQLVRLPNSHFRICYSRPGPDDHVGVDFTDTGHVDAELLASIDPPRDAHAYICGPDAFMRDVTDALVTLGLAPDRVRTEIFGAGPSTTPGIAATATRPPHAPPDAVDVGPAVSFARSGLTAKFDAARYASILELAEACDVPVRWSCRTGVCHTCETAMMSGHTSYAPEPIDSPGTGDVLICCSTPVDDVVLDL</sequence>
<evidence type="ECO:0000256" key="10">
    <source>
        <dbReference type="ARBA" id="ARBA00023002"/>
    </source>
</evidence>
<dbReference type="InterPro" id="IPR052353">
    <property type="entry name" value="Benzoxazolinone_Detox_Enz"/>
</dbReference>
<dbReference type="SUPFAM" id="SSF52343">
    <property type="entry name" value="Ferredoxin reductase-like, C-terminal NADP-linked domain"/>
    <property type="match status" value="1"/>
</dbReference>
<dbReference type="InterPro" id="IPR005163">
    <property type="entry name" value="Tri_helical_YiiM-like"/>
</dbReference>
<evidence type="ECO:0000256" key="1">
    <source>
        <dbReference type="ARBA" id="ARBA00001970"/>
    </source>
</evidence>
<evidence type="ECO:0000256" key="8">
    <source>
        <dbReference type="ARBA" id="ARBA00022827"/>
    </source>
</evidence>
<accession>A0A3S3AKW6</accession>
<evidence type="ECO:0000256" key="11">
    <source>
        <dbReference type="ARBA" id="ARBA00023004"/>
    </source>
</evidence>
<dbReference type="PRINTS" id="PR00410">
    <property type="entry name" value="PHEHYDRXLASE"/>
</dbReference>
<dbReference type="InterPro" id="IPR001041">
    <property type="entry name" value="2Fe-2S_ferredoxin-type"/>
</dbReference>
<comment type="cofactor">
    <cofactor evidence="2">
        <name>FAD</name>
        <dbReference type="ChEBI" id="CHEBI:57692"/>
    </cofactor>
</comment>
<evidence type="ECO:0000259" key="17">
    <source>
        <dbReference type="PROSITE" id="PS51384"/>
    </source>
</evidence>
<dbReference type="InterPro" id="IPR005302">
    <property type="entry name" value="MoCF_Sase_C"/>
</dbReference>
<dbReference type="CDD" id="cd06184">
    <property type="entry name" value="flavohem_like_fad_nad_binding"/>
    <property type="match status" value="1"/>
</dbReference>
<evidence type="ECO:0000256" key="3">
    <source>
        <dbReference type="ARBA" id="ARBA00006401"/>
    </source>
</evidence>
<dbReference type="Proteomes" id="UP000286208">
    <property type="component" value="Unassembled WGS sequence"/>
</dbReference>
<organism evidence="18 19">
    <name type="scientific">Prescottella agglutinans</name>
    <dbReference type="NCBI Taxonomy" id="1644129"/>
    <lineage>
        <taxon>Bacteria</taxon>
        <taxon>Bacillati</taxon>
        <taxon>Actinomycetota</taxon>
        <taxon>Actinomycetes</taxon>
        <taxon>Mycobacteriales</taxon>
        <taxon>Nocardiaceae</taxon>
        <taxon>Prescottella</taxon>
    </lineage>
</organism>
<dbReference type="Gene3D" id="2.40.33.20">
    <property type="entry name" value="PK beta-barrel domain-like"/>
    <property type="match status" value="1"/>
</dbReference>
<dbReference type="RefSeq" id="WP_127915189.1">
    <property type="nucleotide sequence ID" value="NZ_RKLP01000002.1"/>
</dbReference>
<dbReference type="Gene3D" id="3.40.50.80">
    <property type="entry name" value="Nucleotide-binding domain of ferredoxin-NADP reductase (FNR) module"/>
    <property type="match status" value="1"/>
</dbReference>
<dbReference type="PANTHER" id="PTHR30212:SF2">
    <property type="entry name" value="PROTEIN YIIM"/>
    <property type="match status" value="1"/>
</dbReference>
<keyword evidence="6" id="KW-0285">Flavoprotein</keyword>
<comment type="catalytic activity">
    <reaction evidence="13">
        <text>2 nitric oxide + NADH + 2 O2 = 2 nitrate + NAD(+) + H(+)</text>
        <dbReference type="Rhea" id="RHEA:19469"/>
        <dbReference type="ChEBI" id="CHEBI:15378"/>
        <dbReference type="ChEBI" id="CHEBI:15379"/>
        <dbReference type="ChEBI" id="CHEBI:16480"/>
        <dbReference type="ChEBI" id="CHEBI:17632"/>
        <dbReference type="ChEBI" id="CHEBI:57540"/>
        <dbReference type="ChEBI" id="CHEBI:57945"/>
        <dbReference type="EC" id="1.14.12.17"/>
    </reaction>
</comment>
<keyword evidence="10" id="KW-0560">Oxidoreductase</keyword>
<dbReference type="FunFam" id="3.40.50.80:FF:000010">
    <property type="entry name" value="Flavohemoprotein"/>
    <property type="match status" value="1"/>
</dbReference>
<feature type="domain" description="MOSC" evidence="16">
    <location>
        <begin position="34"/>
        <end position="169"/>
    </location>
</feature>
<dbReference type="CDD" id="cd00207">
    <property type="entry name" value="fer2"/>
    <property type="match status" value="1"/>
</dbReference>
<dbReference type="GO" id="GO:0051536">
    <property type="term" value="F:iron-sulfur cluster binding"/>
    <property type="evidence" value="ECO:0007669"/>
    <property type="project" value="InterPro"/>
</dbReference>
<keyword evidence="11" id="KW-0408">Iron</keyword>
<comment type="cofactor">
    <cofactor evidence="1">
        <name>heme b</name>
        <dbReference type="ChEBI" id="CHEBI:60344"/>
    </cofactor>
</comment>
<evidence type="ECO:0000313" key="19">
    <source>
        <dbReference type="Proteomes" id="UP000286208"/>
    </source>
</evidence>
<dbReference type="SUPFAM" id="SSF63380">
    <property type="entry name" value="Riboflavin synthase domain-like"/>
    <property type="match status" value="1"/>
</dbReference>
<keyword evidence="5" id="KW-0349">Heme</keyword>
<keyword evidence="8" id="KW-0274">FAD</keyword>
<evidence type="ECO:0000256" key="2">
    <source>
        <dbReference type="ARBA" id="ARBA00001974"/>
    </source>
</evidence>
<evidence type="ECO:0000256" key="9">
    <source>
        <dbReference type="ARBA" id="ARBA00022857"/>
    </source>
</evidence>
<dbReference type="Pfam" id="PF00111">
    <property type="entry name" value="Fer2"/>
    <property type="match status" value="1"/>
</dbReference>
<dbReference type="Gene3D" id="3.10.20.30">
    <property type="match status" value="1"/>
</dbReference>
<dbReference type="SUPFAM" id="SSF54292">
    <property type="entry name" value="2Fe-2S ferredoxin-like"/>
    <property type="match status" value="1"/>
</dbReference>
<dbReference type="SUPFAM" id="SSF50800">
    <property type="entry name" value="PK beta-barrel domain-like"/>
    <property type="match status" value="1"/>
</dbReference>
<dbReference type="Pfam" id="PF03473">
    <property type="entry name" value="MOSC"/>
    <property type="match status" value="1"/>
</dbReference>
<evidence type="ECO:0000259" key="16">
    <source>
        <dbReference type="PROSITE" id="PS51340"/>
    </source>
</evidence>
<evidence type="ECO:0000256" key="5">
    <source>
        <dbReference type="ARBA" id="ARBA00022617"/>
    </source>
</evidence>
<dbReference type="GO" id="GO:0030170">
    <property type="term" value="F:pyridoxal phosphate binding"/>
    <property type="evidence" value="ECO:0007669"/>
    <property type="project" value="InterPro"/>
</dbReference>
<dbReference type="InterPro" id="IPR039261">
    <property type="entry name" value="FNR_nucleotide-bd"/>
</dbReference>
<dbReference type="GO" id="GO:0030151">
    <property type="term" value="F:molybdenum ion binding"/>
    <property type="evidence" value="ECO:0007669"/>
    <property type="project" value="InterPro"/>
</dbReference>
<dbReference type="PROSITE" id="PS51340">
    <property type="entry name" value="MOSC"/>
    <property type="match status" value="1"/>
</dbReference>
<dbReference type="GO" id="GO:0008941">
    <property type="term" value="F:nitric oxide dioxygenase NAD(P)H activity"/>
    <property type="evidence" value="ECO:0007669"/>
    <property type="project" value="UniProtKB-EC"/>
</dbReference>
<protein>
    <recommendedName>
        <fullName evidence="4">nitric oxide dioxygenase</fullName>
        <ecNumber evidence="4">1.14.12.17</ecNumber>
    </recommendedName>
</protein>
<evidence type="ECO:0000313" key="18">
    <source>
        <dbReference type="EMBL" id="RVW10746.1"/>
    </source>
</evidence>
<reference evidence="18 19" key="1">
    <citation type="submission" date="2018-11" db="EMBL/GenBank/DDBJ databases">
        <title>Rhodococcus spongicola sp. nov. and Rhodococcus xishaensis sp. nov. from marine sponges.</title>
        <authorList>
            <person name="Li L."/>
            <person name="Lin H.W."/>
        </authorList>
    </citation>
    <scope>NUCLEOTIDE SEQUENCE [LARGE SCALE GENOMIC DNA]</scope>
    <source>
        <strain evidence="18 19">CCTCC AB2014297</strain>
    </source>
</reference>
<name>A0A3S3AKW6_9NOCA</name>
<dbReference type="Pfam" id="PF03475">
    <property type="entry name" value="YiiM_3-alpha"/>
    <property type="match status" value="1"/>
</dbReference>
<dbReference type="Pfam" id="PF00175">
    <property type="entry name" value="NAD_binding_1"/>
    <property type="match status" value="1"/>
</dbReference>
<feature type="domain" description="2Fe-2S ferredoxin-type" evidence="15">
    <location>
        <begin position="510"/>
        <end position="593"/>
    </location>
</feature>
<keyword evidence="7" id="KW-0479">Metal-binding</keyword>